<sequence>MFEITLTYVPSALYVQRHSFIPCNIWAGISNRKQKREIDLNKKGKNEGIKLLSFILSTNGKTVKDSKSKCNT</sequence>
<dbReference type="EMBL" id="CVRI01000063">
    <property type="protein sequence ID" value="CRL04844.1"/>
    <property type="molecule type" value="Genomic_DNA"/>
</dbReference>
<accession>A0A1J1IZ77</accession>
<evidence type="ECO:0000313" key="2">
    <source>
        <dbReference type="Proteomes" id="UP000183832"/>
    </source>
</evidence>
<gene>
    <name evidence="1" type="ORF">CLUMA_CG017897</name>
</gene>
<reference evidence="1 2" key="1">
    <citation type="submission" date="2015-04" db="EMBL/GenBank/DDBJ databases">
        <authorList>
            <person name="Syromyatnikov M.Y."/>
            <person name="Popov V.N."/>
        </authorList>
    </citation>
    <scope>NUCLEOTIDE SEQUENCE [LARGE SCALE GENOMIC DNA]</scope>
</reference>
<keyword evidence="2" id="KW-1185">Reference proteome</keyword>
<evidence type="ECO:0000313" key="1">
    <source>
        <dbReference type="EMBL" id="CRL04844.1"/>
    </source>
</evidence>
<name>A0A1J1IZ77_9DIPT</name>
<dbReference type="Proteomes" id="UP000183832">
    <property type="component" value="Unassembled WGS sequence"/>
</dbReference>
<protein>
    <submittedName>
        <fullName evidence="1">CLUMA_CG017897, isoform A</fullName>
    </submittedName>
</protein>
<proteinExistence type="predicted"/>
<organism evidence="1 2">
    <name type="scientific">Clunio marinus</name>
    <dbReference type="NCBI Taxonomy" id="568069"/>
    <lineage>
        <taxon>Eukaryota</taxon>
        <taxon>Metazoa</taxon>
        <taxon>Ecdysozoa</taxon>
        <taxon>Arthropoda</taxon>
        <taxon>Hexapoda</taxon>
        <taxon>Insecta</taxon>
        <taxon>Pterygota</taxon>
        <taxon>Neoptera</taxon>
        <taxon>Endopterygota</taxon>
        <taxon>Diptera</taxon>
        <taxon>Nematocera</taxon>
        <taxon>Chironomoidea</taxon>
        <taxon>Chironomidae</taxon>
        <taxon>Clunio</taxon>
    </lineage>
</organism>
<dbReference type="AlphaFoldDB" id="A0A1J1IZ77"/>